<dbReference type="InterPro" id="IPR012677">
    <property type="entry name" value="Nucleotide-bd_a/b_plait_sf"/>
</dbReference>
<dbReference type="STRING" id="12957.A0A158N996"/>
<dbReference type="InterPro" id="IPR000504">
    <property type="entry name" value="RRM_dom"/>
</dbReference>
<dbReference type="EnsemblMetazoa" id="XM_012198714.1">
    <property type="protein sequence ID" value="XP_012054104.1"/>
    <property type="gene ID" value="LOC105617142"/>
</dbReference>
<dbReference type="AlphaFoldDB" id="A0A158N996"/>
<sequence length="509" mass="59124">MSDHDTNLAGECQRTMRLLEMQRRTHYDLVQENGQRRLTAPEVARGDRQRGKGAEVFLGRLPRDCYEDELMPLLEQVGRLLELRLMLDFSGSTRGYAFALFEDSRIARIACERLDGYEIRPGHRIGVVKSMDNCRLFFGGVPKTKTKSEFMEELTKILDGITDIYVYPSAQDRNLNRGFIFVEFKDHRAAAMARRKLIPGKVMLWDHEIAVDWADPEPGDPIDEDIMETVTALFVRNLALNMSQQKVREILYRYTNVPILKLKKINHFAFVHYENREAAKTVMDIMERPDSIVEKQGWEIRWAKPIGASKILERARYIHEAVTNSRVQKTEKPHSKERKKRSSKMLTKTYEDKSVYLAQMKTLQNFVKERFDATCTFDCIQIVDVSGYIGRIIVRKGEFIMCEFQGEPVASKHKAMSEASIKVYQYLTSMFPNNGTYNILACVILKAFDYFILYLRVESKDFDKMLLRGLIQLQQRKTSSQLFEQHYIVSGMDINPVIDTPIVWHPVQN</sequence>
<evidence type="ECO:0000259" key="7">
    <source>
        <dbReference type="PROSITE" id="PS50102"/>
    </source>
</evidence>
<dbReference type="SUPFAM" id="SSF54928">
    <property type="entry name" value="RNA-binding domain, RBD"/>
    <property type="match status" value="2"/>
</dbReference>
<dbReference type="Pfam" id="PF00076">
    <property type="entry name" value="RRM_1"/>
    <property type="match status" value="2"/>
</dbReference>
<dbReference type="PANTHER" id="PTHR21245">
    <property type="entry name" value="HETEROGENEOUS NUCLEAR RIBONUCLEOPROTEIN"/>
    <property type="match status" value="1"/>
</dbReference>
<evidence type="ECO:0000313" key="8">
    <source>
        <dbReference type="EnsemblMetazoa" id="XP_012054104.1"/>
    </source>
</evidence>
<organism evidence="8 9">
    <name type="scientific">Atta cephalotes</name>
    <name type="common">Leafcutter ant</name>
    <dbReference type="NCBI Taxonomy" id="12957"/>
    <lineage>
        <taxon>Eukaryota</taxon>
        <taxon>Metazoa</taxon>
        <taxon>Ecdysozoa</taxon>
        <taxon>Arthropoda</taxon>
        <taxon>Hexapoda</taxon>
        <taxon>Insecta</taxon>
        <taxon>Pterygota</taxon>
        <taxon>Neoptera</taxon>
        <taxon>Endopterygota</taxon>
        <taxon>Hymenoptera</taxon>
        <taxon>Apocrita</taxon>
        <taxon>Aculeata</taxon>
        <taxon>Formicoidea</taxon>
        <taxon>Formicidae</taxon>
        <taxon>Myrmicinae</taxon>
        <taxon>Atta</taxon>
    </lineage>
</organism>
<proteinExistence type="predicted"/>
<accession>A0A158N996</accession>
<dbReference type="SMART" id="SM00360">
    <property type="entry name" value="RRM"/>
    <property type="match status" value="3"/>
</dbReference>
<evidence type="ECO:0000256" key="6">
    <source>
        <dbReference type="SAM" id="MobiDB-lite"/>
    </source>
</evidence>
<feature type="domain" description="RRM" evidence="7">
    <location>
        <begin position="231"/>
        <end position="305"/>
    </location>
</feature>
<dbReference type="CDD" id="cd12250">
    <property type="entry name" value="RRM2_hnRNPR_like"/>
    <property type="match status" value="1"/>
</dbReference>
<keyword evidence="3" id="KW-0677">Repeat</keyword>
<dbReference type="eggNOG" id="KOG0117">
    <property type="taxonomic scope" value="Eukaryota"/>
</dbReference>
<dbReference type="Gene3D" id="3.30.70.330">
    <property type="match status" value="3"/>
</dbReference>
<name>A0A158N996_ATTCE</name>
<dbReference type="InterPro" id="IPR035979">
    <property type="entry name" value="RBD_domain_sf"/>
</dbReference>
<dbReference type="OrthoDB" id="3800936at2759"/>
<keyword evidence="4 5" id="KW-0694">RNA-binding</keyword>
<reference evidence="9" key="1">
    <citation type="journal article" date="2011" name="PLoS Genet.">
        <title>The genome sequence of the leaf-cutter ant Atta cephalotes reveals insights into its obligate symbiotic lifestyle.</title>
        <authorList>
            <person name="Suen G."/>
            <person name="Teiling C."/>
            <person name="Li L."/>
            <person name="Holt C."/>
            <person name="Abouheif E."/>
            <person name="Bornberg-Bauer E."/>
            <person name="Bouffard P."/>
            <person name="Caldera E.J."/>
            <person name="Cash E."/>
            <person name="Cavanaugh A."/>
            <person name="Denas O."/>
            <person name="Elhaik E."/>
            <person name="Fave M.J."/>
            <person name="Gadau J."/>
            <person name="Gibson J.D."/>
            <person name="Graur D."/>
            <person name="Grubbs K.J."/>
            <person name="Hagen D.E."/>
            <person name="Harkins T.T."/>
            <person name="Helmkampf M."/>
            <person name="Hu H."/>
            <person name="Johnson B.R."/>
            <person name="Kim J."/>
            <person name="Marsh S.E."/>
            <person name="Moeller J.A."/>
            <person name="Munoz-Torres M.C."/>
            <person name="Murphy M.C."/>
            <person name="Naughton M.C."/>
            <person name="Nigam S."/>
            <person name="Overson R."/>
            <person name="Rajakumar R."/>
            <person name="Reese J.T."/>
            <person name="Scott J.J."/>
            <person name="Smith C.R."/>
            <person name="Tao S."/>
            <person name="Tsutsui N.D."/>
            <person name="Viljakainen L."/>
            <person name="Wissler L."/>
            <person name="Yandell M.D."/>
            <person name="Zimmer F."/>
            <person name="Taylor J."/>
            <person name="Slater S.C."/>
            <person name="Clifton S.W."/>
            <person name="Warren W.C."/>
            <person name="Elsik C.G."/>
            <person name="Smith C.D."/>
            <person name="Weinstock G.M."/>
            <person name="Gerardo N.M."/>
            <person name="Currie C.R."/>
        </authorList>
    </citation>
    <scope>NUCLEOTIDE SEQUENCE [LARGE SCALE GENOMIC DNA]</scope>
</reference>
<reference evidence="8" key="2">
    <citation type="submission" date="2016-04" db="UniProtKB">
        <authorList>
            <consortium name="EnsemblMetazoa"/>
        </authorList>
    </citation>
    <scope>IDENTIFICATION</scope>
</reference>
<evidence type="ECO:0000256" key="5">
    <source>
        <dbReference type="PROSITE-ProRule" id="PRU00176"/>
    </source>
</evidence>
<dbReference type="GO" id="GO:0005737">
    <property type="term" value="C:cytoplasm"/>
    <property type="evidence" value="ECO:0007669"/>
    <property type="project" value="UniProtKB-SubCell"/>
</dbReference>
<dbReference type="InterPro" id="IPR006535">
    <property type="entry name" value="HnRNP_R/Q_splicing_fac"/>
</dbReference>
<dbReference type="NCBIfam" id="TIGR01648">
    <property type="entry name" value="hnRNP-R-Q"/>
    <property type="match status" value="1"/>
</dbReference>
<dbReference type="PROSITE" id="PS50102">
    <property type="entry name" value="RRM"/>
    <property type="match status" value="3"/>
</dbReference>
<comment type="subcellular location">
    <subcellularLocation>
        <location evidence="1">Cytoplasm</location>
    </subcellularLocation>
</comment>
<feature type="domain" description="RRM" evidence="7">
    <location>
        <begin position="54"/>
        <end position="132"/>
    </location>
</feature>
<feature type="domain" description="RRM" evidence="7">
    <location>
        <begin position="134"/>
        <end position="216"/>
    </location>
</feature>
<protein>
    <recommendedName>
        <fullName evidence="7">RRM domain-containing protein</fullName>
    </recommendedName>
</protein>
<dbReference type="FunFam" id="3.30.70.330:FF:000022">
    <property type="entry name" value="APOBEC1 complementation factor isoform X1"/>
    <property type="match status" value="1"/>
</dbReference>
<evidence type="ECO:0000256" key="3">
    <source>
        <dbReference type="ARBA" id="ARBA00022737"/>
    </source>
</evidence>
<evidence type="ECO:0000256" key="1">
    <source>
        <dbReference type="ARBA" id="ARBA00004496"/>
    </source>
</evidence>
<keyword evidence="9" id="KW-1185">Reference proteome</keyword>
<dbReference type="InParanoid" id="A0A158N996"/>
<dbReference type="EMBL" id="ADTU01009044">
    <property type="status" value="NOT_ANNOTATED_CDS"/>
    <property type="molecule type" value="Genomic_DNA"/>
</dbReference>
<dbReference type="GO" id="GO:0003723">
    <property type="term" value="F:RNA binding"/>
    <property type="evidence" value="ECO:0007669"/>
    <property type="project" value="UniProtKB-UniRule"/>
</dbReference>
<dbReference type="KEGG" id="acep:105617142"/>
<evidence type="ECO:0000256" key="2">
    <source>
        <dbReference type="ARBA" id="ARBA00022490"/>
    </source>
</evidence>
<dbReference type="Proteomes" id="UP000005205">
    <property type="component" value="Unassembled WGS sequence"/>
</dbReference>
<keyword evidence="2" id="KW-0963">Cytoplasm</keyword>
<feature type="region of interest" description="Disordered" evidence="6">
    <location>
        <begin position="325"/>
        <end position="344"/>
    </location>
</feature>
<gene>
    <name evidence="8" type="primary">105617142</name>
</gene>
<evidence type="ECO:0000256" key="4">
    <source>
        <dbReference type="ARBA" id="ARBA00022884"/>
    </source>
</evidence>
<evidence type="ECO:0000313" key="9">
    <source>
        <dbReference type="Proteomes" id="UP000005205"/>
    </source>
</evidence>